<keyword evidence="1" id="KW-0472">Membrane</keyword>
<accession>A0A2P2NTF5</accession>
<name>A0A2P2NTF5_RHIMU</name>
<keyword evidence="1" id="KW-0812">Transmembrane</keyword>
<protein>
    <submittedName>
        <fullName evidence="2">Uncharacterized protein</fullName>
    </submittedName>
</protein>
<evidence type="ECO:0000256" key="1">
    <source>
        <dbReference type="SAM" id="Phobius"/>
    </source>
</evidence>
<dbReference type="AlphaFoldDB" id="A0A2P2NTF5"/>
<feature type="transmembrane region" description="Helical" evidence="1">
    <location>
        <begin position="6"/>
        <end position="25"/>
    </location>
</feature>
<dbReference type="EMBL" id="GGEC01065219">
    <property type="protein sequence ID" value="MBX45703.1"/>
    <property type="molecule type" value="Transcribed_RNA"/>
</dbReference>
<evidence type="ECO:0000313" key="2">
    <source>
        <dbReference type="EMBL" id="MBX45703.1"/>
    </source>
</evidence>
<sequence length="27" mass="3170">MDNRLLIIIFINNLCILIITIVNSIKR</sequence>
<organism evidence="2">
    <name type="scientific">Rhizophora mucronata</name>
    <name type="common">Asiatic mangrove</name>
    <dbReference type="NCBI Taxonomy" id="61149"/>
    <lineage>
        <taxon>Eukaryota</taxon>
        <taxon>Viridiplantae</taxon>
        <taxon>Streptophyta</taxon>
        <taxon>Embryophyta</taxon>
        <taxon>Tracheophyta</taxon>
        <taxon>Spermatophyta</taxon>
        <taxon>Magnoliopsida</taxon>
        <taxon>eudicotyledons</taxon>
        <taxon>Gunneridae</taxon>
        <taxon>Pentapetalae</taxon>
        <taxon>rosids</taxon>
        <taxon>fabids</taxon>
        <taxon>Malpighiales</taxon>
        <taxon>Rhizophoraceae</taxon>
        <taxon>Rhizophora</taxon>
    </lineage>
</organism>
<proteinExistence type="predicted"/>
<reference evidence="2" key="1">
    <citation type="submission" date="2018-02" db="EMBL/GenBank/DDBJ databases">
        <title>Rhizophora mucronata_Transcriptome.</title>
        <authorList>
            <person name="Meera S.P."/>
            <person name="Sreeshan A."/>
            <person name="Augustine A."/>
        </authorList>
    </citation>
    <scope>NUCLEOTIDE SEQUENCE</scope>
    <source>
        <tissue evidence="2">Leaf</tissue>
    </source>
</reference>
<keyword evidence="1" id="KW-1133">Transmembrane helix</keyword>